<gene>
    <name evidence="1" type="ORF">NMQ00_08070</name>
</gene>
<name>A0ABY5FIY2_9BACL</name>
<dbReference type="Proteomes" id="UP001060325">
    <property type="component" value="Chromosome"/>
</dbReference>
<evidence type="ECO:0000313" key="1">
    <source>
        <dbReference type="EMBL" id="UTT41525.1"/>
    </source>
</evidence>
<protein>
    <submittedName>
        <fullName evidence="1">DUF2199 domain-containing protein</fullName>
    </submittedName>
</protein>
<evidence type="ECO:0000313" key="2">
    <source>
        <dbReference type="Proteomes" id="UP001060325"/>
    </source>
</evidence>
<accession>A0ABY5FIY2</accession>
<organism evidence="1 2">
    <name type="scientific">Exiguobacterium aurantiacum</name>
    <dbReference type="NCBI Taxonomy" id="33987"/>
    <lineage>
        <taxon>Bacteria</taxon>
        <taxon>Bacillati</taxon>
        <taxon>Bacillota</taxon>
        <taxon>Bacilli</taxon>
        <taxon>Bacillales</taxon>
        <taxon>Bacillales Family XII. Incertae Sedis</taxon>
        <taxon>Exiguobacterium</taxon>
    </lineage>
</organism>
<reference evidence="1" key="1">
    <citation type="submission" date="2022-07" db="EMBL/GenBank/DDBJ databases">
        <title>Complete genome of CX2.</title>
        <authorList>
            <person name="Cao G."/>
        </authorList>
    </citation>
    <scope>NUCLEOTIDE SEQUENCE</scope>
    <source>
        <strain evidence="1">CX2</strain>
    </source>
</reference>
<proteinExistence type="predicted"/>
<sequence>MPASIEGFSKKQLKRRVVLTDDLCVVDEAHFFVYGCVELPIVGEDEIFSWNVWVSLSADNFFRMLDLWDEPSRVELDPMFGWFATELPGYPDTLNLKTNVHTREVGIRPFIELEPTDHLLAVEQREGITRGRIEELARIVESDA</sequence>
<dbReference type="Pfam" id="PF09965">
    <property type="entry name" value="DUF2199"/>
    <property type="match status" value="1"/>
</dbReference>
<dbReference type="EMBL" id="CP101462">
    <property type="protein sequence ID" value="UTT41525.1"/>
    <property type="molecule type" value="Genomic_DNA"/>
</dbReference>
<dbReference type="InterPro" id="IPR018697">
    <property type="entry name" value="DUF2199"/>
</dbReference>
<keyword evidence="2" id="KW-1185">Reference proteome</keyword>